<keyword evidence="4 5" id="KW-0274">FAD</keyword>
<feature type="domain" description="Glucose-methanol-choline oxidoreductase N-terminal" evidence="7">
    <location>
        <begin position="83"/>
        <end position="106"/>
    </location>
</feature>
<evidence type="ECO:0000259" key="8">
    <source>
        <dbReference type="PROSITE" id="PS00624"/>
    </source>
</evidence>
<dbReference type="InterPro" id="IPR007867">
    <property type="entry name" value="GMC_OxRtase_C"/>
</dbReference>
<dbReference type="Pfam" id="PF00732">
    <property type="entry name" value="GMC_oxred_N"/>
    <property type="match status" value="1"/>
</dbReference>
<dbReference type="Pfam" id="PF05199">
    <property type="entry name" value="GMC_oxred_C"/>
    <property type="match status" value="1"/>
</dbReference>
<proteinExistence type="inferred from homology"/>
<dbReference type="Gene3D" id="3.30.410.40">
    <property type="match status" value="1"/>
</dbReference>
<organism evidence="9">
    <name type="scientific">Caldilineaceae bacterium SB0661_bin_32</name>
    <dbReference type="NCBI Taxonomy" id="2605255"/>
    <lineage>
        <taxon>Bacteria</taxon>
        <taxon>Bacillati</taxon>
        <taxon>Chloroflexota</taxon>
        <taxon>Caldilineae</taxon>
        <taxon>Caldilineales</taxon>
        <taxon>Caldilineaceae</taxon>
    </lineage>
</organism>
<dbReference type="SUPFAM" id="SSF51905">
    <property type="entry name" value="FAD/NAD(P)-binding domain"/>
    <property type="match status" value="1"/>
</dbReference>
<evidence type="ECO:0000256" key="1">
    <source>
        <dbReference type="ARBA" id="ARBA00001974"/>
    </source>
</evidence>
<comment type="caution">
    <text evidence="9">The sequence shown here is derived from an EMBL/GenBank/DDBJ whole genome shotgun (WGS) entry which is preliminary data.</text>
</comment>
<evidence type="ECO:0000256" key="2">
    <source>
        <dbReference type="ARBA" id="ARBA00010790"/>
    </source>
</evidence>
<dbReference type="PROSITE" id="PS00624">
    <property type="entry name" value="GMC_OXRED_2"/>
    <property type="match status" value="1"/>
</dbReference>
<evidence type="ECO:0000256" key="5">
    <source>
        <dbReference type="PIRSR" id="PIRSR000137-2"/>
    </source>
</evidence>
<evidence type="ECO:0000256" key="4">
    <source>
        <dbReference type="ARBA" id="ARBA00022827"/>
    </source>
</evidence>
<dbReference type="PIRSF" id="PIRSF000137">
    <property type="entry name" value="Alcohol_oxidase"/>
    <property type="match status" value="1"/>
</dbReference>
<evidence type="ECO:0000256" key="6">
    <source>
        <dbReference type="RuleBase" id="RU003968"/>
    </source>
</evidence>
<dbReference type="InterPro" id="IPR000172">
    <property type="entry name" value="GMC_OxRdtase_N"/>
</dbReference>
<dbReference type="AlphaFoldDB" id="A0A6B1D1U8"/>
<dbReference type="InterPro" id="IPR036188">
    <property type="entry name" value="FAD/NAD-bd_sf"/>
</dbReference>
<evidence type="ECO:0000313" key="9">
    <source>
        <dbReference type="EMBL" id="MYC93475.1"/>
    </source>
</evidence>
<keyword evidence="3 6" id="KW-0285">Flavoprotein</keyword>
<accession>A0A6B1D1U8</accession>
<dbReference type="GO" id="GO:0016614">
    <property type="term" value="F:oxidoreductase activity, acting on CH-OH group of donors"/>
    <property type="evidence" value="ECO:0007669"/>
    <property type="project" value="InterPro"/>
</dbReference>
<name>A0A6B1D1U8_9CHLR</name>
<dbReference type="EMBL" id="VXMH01000006">
    <property type="protein sequence ID" value="MYC93475.1"/>
    <property type="molecule type" value="Genomic_DNA"/>
</dbReference>
<comment type="cofactor">
    <cofactor evidence="1 5">
        <name>FAD</name>
        <dbReference type="ChEBI" id="CHEBI:57692"/>
    </cofactor>
</comment>
<dbReference type="PROSITE" id="PS00623">
    <property type="entry name" value="GMC_OXRED_1"/>
    <property type="match status" value="1"/>
</dbReference>
<evidence type="ECO:0000259" key="7">
    <source>
        <dbReference type="PROSITE" id="PS00623"/>
    </source>
</evidence>
<evidence type="ECO:0000256" key="3">
    <source>
        <dbReference type="ARBA" id="ARBA00022630"/>
    </source>
</evidence>
<dbReference type="PANTHER" id="PTHR11552">
    <property type="entry name" value="GLUCOSE-METHANOL-CHOLINE GMC OXIDOREDUCTASE"/>
    <property type="match status" value="1"/>
</dbReference>
<reference evidence="9" key="1">
    <citation type="submission" date="2019-09" db="EMBL/GenBank/DDBJ databases">
        <title>Characterisation of the sponge microbiome using genome-centric metagenomics.</title>
        <authorList>
            <person name="Engelberts J.P."/>
            <person name="Robbins S.J."/>
            <person name="De Goeij J.M."/>
            <person name="Aranda M."/>
            <person name="Bell S.C."/>
            <person name="Webster N.S."/>
        </authorList>
    </citation>
    <scope>NUCLEOTIDE SEQUENCE</scope>
    <source>
        <strain evidence="9">SB0661_bin_32</strain>
    </source>
</reference>
<dbReference type="PANTHER" id="PTHR11552:SF147">
    <property type="entry name" value="CHOLINE DEHYDROGENASE, MITOCHONDRIAL"/>
    <property type="match status" value="1"/>
</dbReference>
<dbReference type="SUPFAM" id="SSF54373">
    <property type="entry name" value="FAD-linked reductases, C-terminal domain"/>
    <property type="match status" value="1"/>
</dbReference>
<dbReference type="GO" id="GO:0050660">
    <property type="term" value="F:flavin adenine dinucleotide binding"/>
    <property type="evidence" value="ECO:0007669"/>
    <property type="project" value="InterPro"/>
</dbReference>
<comment type="similarity">
    <text evidence="2 6">Belongs to the GMC oxidoreductase family.</text>
</comment>
<feature type="binding site" evidence="5">
    <location>
        <position position="85"/>
    </location>
    <ligand>
        <name>FAD</name>
        <dbReference type="ChEBI" id="CHEBI:57692"/>
    </ligand>
</feature>
<dbReference type="InterPro" id="IPR012132">
    <property type="entry name" value="GMC_OxRdtase"/>
</dbReference>
<dbReference type="Gene3D" id="3.50.50.60">
    <property type="entry name" value="FAD/NAD(P)-binding domain"/>
    <property type="match status" value="1"/>
</dbReference>
<feature type="domain" description="Glucose-methanol-choline oxidoreductase N-terminal" evidence="8">
    <location>
        <begin position="257"/>
        <end position="271"/>
    </location>
</feature>
<sequence length="509" mass="55789">MIYDTLVVGSGSAGNVLASRLTEDSSRQLLLLEAGPDYPTIDSLPADVRLGYGTASGIIAKSHDWGYTGLASPLRDKMPVPRGRVVGGSSAVNAQIFLRAIPEDFAAWADMGNDQWSFDRVLPYYCKLENDHDFGSADFHGSDGPIGVRRYPEEEWGPDQQAWGEACRQAGFPECPDANLPGSTGLGPFPLNNIAGVRQSTAVTYLAQARDRPNLHIFAGCTTRRVLLEGGKAIGVEVERGGRIEAYYADEIVLCAGSIGTPQIMMLSGIGPEKHLREVGVDVSHHLPGVGRNLRDHPTLNLHWELRFSPTNRFHWHQACLRYTADGSHLTNDMIVYIAAVPAQDSENGAHLFVRPTVNLAVGEGELRLASDSIEDQPLLDYRYYEEPFDRERQRESIRLCTELIEEHPAFRGICGRVLEGPGNDLHDDDALDRWILGNADTGHHTSSTCKMGLASDPLAVADQWGRVHGIERLRIVDASLMPDSVRANINATVMMMAEKIAAEMTGEN</sequence>
<protein>
    <submittedName>
        <fullName evidence="9">Mycofactocin system GMC family oxidoreductase MftG</fullName>
    </submittedName>
</protein>
<gene>
    <name evidence="9" type="ORF">F4X14_00760</name>
</gene>